<name>A0A5J4WCM6_9EUKA</name>
<feature type="repeat" description="ANK" evidence="7">
    <location>
        <begin position="37"/>
        <end position="69"/>
    </location>
</feature>
<dbReference type="EC" id="2.3.1.225" evidence="8"/>
<keyword evidence="2 8" id="KW-0812">Transmembrane</keyword>
<dbReference type="InterPro" id="IPR036770">
    <property type="entry name" value="Ankyrin_rpt-contain_sf"/>
</dbReference>
<dbReference type="AlphaFoldDB" id="A0A5J4WCM6"/>
<sequence length="470" mass="54254">MSIYSRFPLHKEAKIGERNKLLELLESGIYVDSLDDNECTPLHIAAQEGNYDELILLLHFGANINSQDCQGTTPIQYAVQNLHIECIEALMNNGADITILDKRSKDVLDILQVQIIARQTDEEAQIDIIKIQKMLMKKIDPHKRAKIKKFDQQFKNKINNSSIDQNQRNIDDILGDKQQLLGNGDKISKNANIEEGRIGIKQKDKRNNSKPNKRSKLSKLLFWRKKQVNNNEDSLIEDNYGSELKDITGFDGNQENNTIDVNNEQKQQQIEKFNKDKLMKKRKQSKIKKLKFMAIKTGLMTAVVIYYCLGIFPQLVKSHPALSISLLILIFSEEFVYFLLIFAFGSGQVKITSESEMKEYLKEGDLSKVCVTCKTIRPARSKHCGQCGQCVIRFDHHCVWIAGTRFSNPFNRGVIRNIREFVLNEDVDYDSIVNGREKERKLIQDSIDKNRLAYQQQEMEQQDNSQRTQY</sequence>
<dbReference type="SUPFAM" id="SSF48403">
    <property type="entry name" value="Ankyrin repeat"/>
    <property type="match status" value="1"/>
</dbReference>
<dbReference type="SMART" id="SM00248">
    <property type="entry name" value="ANK"/>
    <property type="match status" value="2"/>
</dbReference>
<evidence type="ECO:0000256" key="1">
    <source>
        <dbReference type="ARBA" id="ARBA00004141"/>
    </source>
</evidence>
<organism evidence="10 11">
    <name type="scientific">Streblomastix strix</name>
    <dbReference type="NCBI Taxonomy" id="222440"/>
    <lineage>
        <taxon>Eukaryota</taxon>
        <taxon>Metamonada</taxon>
        <taxon>Preaxostyla</taxon>
        <taxon>Oxymonadida</taxon>
        <taxon>Streblomastigidae</taxon>
        <taxon>Streblomastix</taxon>
    </lineage>
</organism>
<dbReference type="OrthoDB" id="194358at2759"/>
<dbReference type="EMBL" id="SNRW01002462">
    <property type="protein sequence ID" value="KAA6392687.1"/>
    <property type="molecule type" value="Genomic_DNA"/>
</dbReference>
<dbReference type="InterPro" id="IPR002110">
    <property type="entry name" value="Ankyrin_rpt"/>
</dbReference>
<dbReference type="PANTHER" id="PTHR24161:SF124">
    <property type="entry name" value="TRANSIENT RECEPTOR POTENTIAL CHANNEL PYREXIA"/>
    <property type="match status" value="1"/>
</dbReference>
<dbReference type="PROSITE" id="PS50088">
    <property type="entry name" value="ANK_REPEAT"/>
    <property type="match status" value="2"/>
</dbReference>
<keyword evidence="4 8" id="KW-1133">Transmembrane helix</keyword>
<dbReference type="Proteomes" id="UP000324800">
    <property type="component" value="Unassembled WGS sequence"/>
</dbReference>
<keyword evidence="8" id="KW-0012">Acyltransferase</keyword>
<evidence type="ECO:0000256" key="2">
    <source>
        <dbReference type="ARBA" id="ARBA00022692"/>
    </source>
</evidence>
<comment type="similarity">
    <text evidence="8">Belongs to the DHHC palmitoyltransferase family.</text>
</comment>
<proteinExistence type="inferred from homology"/>
<evidence type="ECO:0000256" key="4">
    <source>
        <dbReference type="ARBA" id="ARBA00022989"/>
    </source>
</evidence>
<feature type="repeat" description="ANK" evidence="7">
    <location>
        <begin position="70"/>
        <end position="102"/>
    </location>
</feature>
<accession>A0A5J4WCM6</accession>
<keyword evidence="3" id="KW-0677">Repeat</keyword>
<evidence type="ECO:0000256" key="6">
    <source>
        <dbReference type="ARBA" id="ARBA00023136"/>
    </source>
</evidence>
<evidence type="ECO:0000256" key="7">
    <source>
        <dbReference type="PROSITE-ProRule" id="PRU00023"/>
    </source>
</evidence>
<evidence type="ECO:0000313" key="10">
    <source>
        <dbReference type="EMBL" id="KAA6392687.1"/>
    </source>
</evidence>
<dbReference type="PANTHER" id="PTHR24161">
    <property type="entry name" value="ANK_REP_REGION DOMAIN-CONTAINING PROTEIN-RELATED"/>
    <property type="match status" value="1"/>
</dbReference>
<evidence type="ECO:0000313" key="11">
    <source>
        <dbReference type="Proteomes" id="UP000324800"/>
    </source>
</evidence>
<dbReference type="GO" id="GO:0019706">
    <property type="term" value="F:protein-cysteine S-palmitoyltransferase activity"/>
    <property type="evidence" value="ECO:0007669"/>
    <property type="project" value="UniProtKB-EC"/>
</dbReference>
<protein>
    <recommendedName>
        <fullName evidence="8">Palmitoyltransferase</fullName>
        <ecNumber evidence="8">2.3.1.225</ecNumber>
    </recommendedName>
</protein>
<dbReference type="PROSITE" id="PS50297">
    <property type="entry name" value="ANK_REP_REGION"/>
    <property type="match status" value="2"/>
</dbReference>
<evidence type="ECO:0000259" key="9">
    <source>
        <dbReference type="Pfam" id="PF01529"/>
    </source>
</evidence>
<dbReference type="PROSITE" id="PS50216">
    <property type="entry name" value="DHHC"/>
    <property type="match status" value="1"/>
</dbReference>
<gene>
    <name evidence="10" type="ORF">EZS28_011782</name>
</gene>
<comment type="subcellular location">
    <subcellularLocation>
        <location evidence="1">Membrane</location>
        <topology evidence="1">Multi-pass membrane protein</topology>
    </subcellularLocation>
</comment>
<dbReference type="InterPro" id="IPR001594">
    <property type="entry name" value="Palmitoyltrfase_DHHC"/>
</dbReference>
<feature type="domain" description="Palmitoyltransferase DHHC" evidence="9">
    <location>
        <begin position="367"/>
        <end position="402"/>
    </location>
</feature>
<reference evidence="10 11" key="1">
    <citation type="submission" date="2019-03" db="EMBL/GenBank/DDBJ databases">
        <title>Single cell metagenomics reveals metabolic interactions within the superorganism composed of flagellate Streblomastix strix and complex community of Bacteroidetes bacteria on its surface.</title>
        <authorList>
            <person name="Treitli S.C."/>
            <person name="Kolisko M."/>
            <person name="Husnik F."/>
            <person name="Keeling P."/>
            <person name="Hampl V."/>
        </authorList>
    </citation>
    <scope>NUCLEOTIDE SEQUENCE [LARGE SCALE GENOMIC DNA]</scope>
    <source>
        <strain evidence="10">ST1C</strain>
    </source>
</reference>
<comment type="caution">
    <text evidence="10">The sequence shown here is derived from an EMBL/GenBank/DDBJ whole genome shotgun (WGS) entry which is preliminary data.</text>
</comment>
<comment type="domain">
    <text evidence="8">The DHHC domain is required for palmitoyltransferase activity.</text>
</comment>
<evidence type="ECO:0000256" key="5">
    <source>
        <dbReference type="ARBA" id="ARBA00023043"/>
    </source>
</evidence>
<keyword evidence="6 8" id="KW-0472">Membrane</keyword>
<dbReference type="Gene3D" id="1.25.40.20">
    <property type="entry name" value="Ankyrin repeat-containing domain"/>
    <property type="match status" value="1"/>
</dbReference>
<dbReference type="Pfam" id="PF01529">
    <property type="entry name" value="DHHC"/>
    <property type="match status" value="1"/>
</dbReference>
<keyword evidence="8" id="KW-0808">Transferase</keyword>
<evidence type="ECO:0000256" key="8">
    <source>
        <dbReference type="RuleBase" id="RU079119"/>
    </source>
</evidence>
<feature type="transmembrane region" description="Helical" evidence="8">
    <location>
        <begin position="290"/>
        <end position="312"/>
    </location>
</feature>
<feature type="transmembrane region" description="Helical" evidence="8">
    <location>
        <begin position="324"/>
        <end position="345"/>
    </location>
</feature>
<evidence type="ECO:0000256" key="3">
    <source>
        <dbReference type="ARBA" id="ARBA00022737"/>
    </source>
</evidence>
<comment type="catalytic activity">
    <reaction evidence="8">
        <text>L-cysteinyl-[protein] + hexadecanoyl-CoA = S-hexadecanoyl-L-cysteinyl-[protein] + CoA</text>
        <dbReference type="Rhea" id="RHEA:36683"/>
        <dbReference type="Rhea" id="RHEA-COMP:10131"/>
        <dbReference type="Rhea" id="RHEA-COMP:11032"/>
        <dbReference type="ChEBI" id="CHEBI:29950"/>
        <dbReference type="ChEBI" id="CHEBI:57287"/>
        <dbReference type="ChEBI" id="CHEBI:57379"/>
        <dbReference type="ChEBI" id="CHEBI:74151"/>
        <dbReference type="EC" id="2.3.1.225"/>
    </reaction>
</comment>
<dbReference type="GO" id="GO:0016020">
    <property type="term" value="C:membrane"/>
    <property type="evidence" value="ECO:0007669"/>
    <property type="project" value="UniProtKB-SubCell"/>
</dbReference>
<dbReference type="Pfam" id="PF12796">
    <property type="entry name" value="Ank_2"/>
    <property type="match status" value="1"/>
</dbReference>
<keyword evidence="5 7" id="KW-0040">ANK repeat</keyword>